<dbReference type="GO" id="GO:0005737">
    <property type="term" value="C:cytoplasm"/>
    <property type="evidence" value="ECO:0007669"/>
    <property type="project" value="UniProtKB-ARBA"/>
</dbReference>
<keyword evidence="3 5" id="KW-0687">Ribonucleoprotein</keyword>
<protein>
    <recommendedName>
        <fullName evidence="4 5">Small ribosomal subunit protein uS8</fullName>
    </recommendedName>
</protein>
<dbReference type="Proteomes" id="UP000033903">
    <property type="component" value="Unassembled WGS sequence"/>
</dbReference>
<proteinExistence type="inferred from homology"/>
<organism evidence="7 8">
    <name type="scientific">Candidatus Yanofskybacteria bacterium GW2011_GWA2_41_22</name>
    <dbReference type="NCBI Taxonomy" id="1619023"/>
    <lineage>
        <taxon>Bacteria</taxon>
        <taxon>Candidatus Yanofskyibacteriota</taxon>
    </lineage>
</organism>
<comment type="subunit">
    <text evidence="5">Part of the 30S ribosomal subunit. Contacts proteins S5 and S12.</text>
</comment>
<dbReference type="FunFam" id="3.30.1490.10:FF:000001">
    <property type="entry name" value="30S ribosomal protein S8"/>
    <property type="match status" value="1"/>
</dbReference>
<evidence type="ECO:0000313" key="7">
    <source>
        <dbReference type="EMBL" id="KKS01537.1"/>
    </source>
</evidence>
<dbReference type="SUPFAM" id="SSF56047">
    <property type="entry name" value="Ribosomal protein S8"/>
    <property type="match status" value="1"/>
</dbReference>
<dbReference type="HAMAP" id="MF_01302_B">
    <property type="entry name" value="Ribosomal_uS8_B"/>
    <property type="match status" value="1"/>
</dbReference>
<evidence type="ECO:0000256" key="3">
    <source>
        <dbReference type="ARBA" id="ARBA00023274"/>
    </source>
</evidence>
<dbReference type="GO" id="GO:1990904">
    <property type="term" value="C:ribonucleoprotein complex"/>
    <property type="evidence" value="ECO:0007669"/>
    <property type="project" value="UniProtKB-KW"/>
</dbReference>
<dbReference type="PROSITE" id="PS00053">
    <property type="entry name" value="RIBOSOMAL_S8"/>
    <property type="match status" value="1"/>
</dbReference>
<sequence length="133" mass="14812">MTDPISDILIRIKNAQAVKSEQVFVPFSKAKLKIAGILKEGGFIAEVDRKNKKMKKSEAEFLLLTLKYSDGEGAIGGIKIISRPSRRMYIKAKEIKLVRSGYGMAVISTPEGIMSSREARKKNLGGELMFEIY</sequence>
<comment type="function">
    <text evidence="5">One of the primary rRNA binding proteins, it binds directly to 16S rRNA central domain where it helps coordinate assembly of the platform of the 30S subunit.</text>
</comment>
<dbReference type="AlphaFoldDB" id="A0A0G0VPE3"/>
<dbReference type="NCBIfam" id="NF001109">
    <property type="entry name" value="PRK00136.1"/>
    <property type="match status" value="1"/>
</dbReference>
<dbReference type="EMBL" id="LCBA01000003">
    <property type="protein sequence ID" value="KKS01537.1"/>
    <property type="molecule type" value="Genomic_DNA"/>
</dbReference>
<dbReference type="GO" id="GO:0003735">
    <property type="term" value="F:structural constituent of ribosome"/>
    <property type="evidence" value="ECO:0007669"/>
    <property type="project" value="InterPro"/>
</dbReference>
<dbReference type="Pfam" id="PF00410">
    <property type="entry name" value="Ribosomal_S8"/>
    <property type="match status" value="1"/>
</dbReference>
<keyword evidence="2 5" id="KW-0689">Ribosomal protein</keyword>
<dbReference type="Gene3D" id="3.30.1490.10">
    <property type="match status" value="1"/>
</dbReference>
<evidence type="ECO:0000256" key="1">
    <source>
        <dbReference type="ARBA" id="ARBA00006471"/>
    </source>
</evidence>
<comment type="caution">
    <text evidence="7">The sequence shown here is derived from an EMBL/GenBank/DDBJ whole genome shotgun (WGS) entry which is preliminary data.</text>
</comment>
<gene>
    <name evidence="5" type="primary">rpsH</name>
    <name evidence="7" type="ORF">UU54_C0003G0011</name>
</gene>
<keyword evidence="5" id="KW-0694">RNA-binding</keyword>
<evidence type="ECO:0000256" key="4">
    <source>
        <dbReference type="ARBA" id="ARBA00035258"/>
    </source>
</evidence>
<dbReference type="GO" id="GO:0005840">
    <property type="term" value="C:ribosome"/>
    <property type="evidence" value="ECO:0007669"/>
    <property type="project" value="UniProtKB-KW"/>
</dbReference>
<comment type="similarity">
    <text evidence="1 5 6">Belongs to the universal ribosomal protein uS8 family.</text>
</comment>
<evidence type="ECO:0000256" key="6">
    <source>
        <dbReference type="RuleBase" id="RU003660"/>
    </source>
</evidence>
<dbReference type="InterPro" id="IPR035987">
    <property type="entry name" value="Ribosomal_uS8_sf"/>
</dbReference>
<keyword evidence="5" id="KW-0699">rRNA-binding</keyword>
<evidence type="ECO:0000313" key="8">
    <source>
        <dbReference type="Proteomes" id="UP000033903"/>
    </source>
</evidence>
<accession>A0A0G0VPE3</accession>
<dbReference type="InterPro" id="IPR000630">
    <property type="entry name" value="Ribosomal_uS8"/>
</dbReference>
<dbReference type="GO" id="GO:0019843">
    <property type="term" value="F:rRNA binding"/>
    <property type="evidence" value="ECO:0007669"/>
    <property type="project" value="UniProtKB-UniRule"/>
</dbReference>
<name>A0A0G0VPE3_9BACT</name>
<evidence type="ECO:0000256" key="5">
    <source>
        <dbReference type="HAMAP-Rule" id="MF_01302"/>
    </source>
</evidence>
<reference evidence="7 8" key="1">
    <citation type="journal article" date="2015" name="Nature">
        <title>rRNA introns, odd ribosomes, and small enigmatic genomes across a large radiation of phyla.</title>
        <authorList>
            <person name="Brown C.T."/>
            <person name="Hug L.A."/>
            <person name="Thomas B.C."/>
            <person name="Sharon I."/>
            <person name="Castelle C.J."/>
            <person name="Singh A."/>
            <person name="Wilkins M.J."/>
            <person name="Williams K.H."/>
            <person name="Banfield J.F."/>
        </authorList>
    </citation>
    <scope>NUCLEOTIDE SEQUENCE [LARGE SCALE GENOMIC DNA]</scope>
</reference>
<dbReference type="Gene3D" id="3.30.1370.30">
    <property type="match status" value="1"/>
</dbReference>
<evidence type="ECO:0000256" key="2">
    <source>
        <dbReference type="ARBA" id="ARBA00022980"/>
    </source>
</evidence>
<dbReference type="GO" id="GO:0006412">
    <property type="term" value="P:translation"/>
    <property type="evidence" value="ECO:0007669"/>
    <property type="project" value="UniProtKB-UniRule"/>
</dbReference>
<dbReference type="PANTHER" id="PTHR11758">
    <property type="entry name" value="40S RIBOSOMAL PROTEIN S15A"/>
    <property type="match status" value="1"/>
</dbReference>
<dbReference type="InterPro" id="IPR047863">
    <property type="entry name" value="Ribosomal_uS8_CS"/>
</dbReference>